<evidence type="ECO:0000259" key="3">
    <source>
        <dbReference type="PROSITE" id="PS50821"/>
    </source>
</evidence>
<protein>
    <submittedName>
        <fullName evidence="5">Eukaryotic translation initiation factor 2C, 2</fullName>
    </submittedName>
</protein>
<dbReference type="AlphaFoldDB" id="A0AAD5SF36"/>
<dbReference type="InterPro" id="IPR036397">
    <property type="entry name" value="RNaseH_sf"/>
</dbReference>
<dbReference type="PANTHER" id="PTHR22891">
    <property type="entry name" value="EUKARYOTIC TRANSLATION INITIATION FACTOR 2C"/>
    <property type="match status" value="1"/>
</dbReference>
<feature type="domain" description="PAZ" evidence="3">
    <location>
        <begin position="241"/>
        <end position="355"/>
    </location>
</feature>
<sequence>MSAPATAQSRPATATGQGPPPVEVTGEAIVPRPYFGRKGRAFKVKSNFFPMQNVPGKTIYHWEVKISTPQNHEVRDRASCRQCIMAWAEQKDSPLYKQQFVYDGQHILYTPVALKKEGYDAAVEFPDDGTTGRDKRDLRVDLKFVAGIDMNKLIKAINNETMVVPMECVQVLNVVLGHHPSLSHFTVGRAFYPLNDPASERILANSQVMLNIGYRASVRPAKGRMLLNIDVANTLTYKPGPLMEIVLKAAGIPPNNKTATLSANQRQQVAKHIIGLKTFSKLQGNKRSHRIQHLSKDSVSVTSFATEDGKKHTVASWFKQAHNYTIQYPNMPCFNSNKDSSKATWIPLEVCEVDEKQLYRKTLDLNQSREMITITCQPPNVRAAKINESFSRIQSPAQMLEAWSLKIDPKMMDIDARCLDIPSVKYADSSKAPVVQPVDGAWNLRDKKMLTGMTLSAWTVVAFADQRTFPGDAVKNFVSQMVSTCKLSGLNITDGQPPLFWEPNATKDSASIGAAIRKAIEARGGKVQMVMCLLANANNAVVYNTVKLVTDTMIGVPSQCVQEKHVRTANAQYCANVCMKLNLKLGGANSMINGNLTWFSERPTMVIGADVTHPSQADRSMPSVAAVVGSIDKSCAFYRSSIRVQDSGEESLWQLGPQVEELLRAFIKRNGKGPERLLFYRDGVSEGEFDLTSKTEVNSVLASCEKIRAGWRPKITYVACQKRHNARFFPEDGENGGGGGSRPGTAGGRGGGGDRGGRGGGRGGPPPRGGGRGGGRGGISYPYGNIPPGTVVDSTVTHPSLFDFFMCSHAGLKGTSRPTHYHVLRDDNRIGADELQALTYELCYTYGKATRSVSVVTPVYYAHVVAKRARCWFAAVRAGEVGGLSERLEKERSPRVPKLHPALDGSMWFM</sequence>
<feature type="region of interest" description="Disordered" evidence="2">
    <location>
        <begin position="1"/>
        <end position="26"/>
    </location>
</feature>
<dbReference type="Pfam" id="PF16486">
    <property type="entry name" value="ArgoN"/>
    <property type="match status" value="1"/>
</dbReference>
<reference evidence="5" key="1">
    <citation type="submission" date="2020-05" db="EMBL/GenBank/DDBJ databases">
        <title>Phylogenomic resolution of chytrid fungi.</title>
        <authorList>
            <person name="Stajich J.E."/>
            <person name="Amses K."/>
            <person name="Simmons R."/>
            <person name="Seto K."/>
            <person name="Myers J."/>
            <person name="Bonds A."/>
            <person name="Quandt C.A."/>
            <person name="Barry K."/>
            <person name="Liu P."/>
            <person name="Grigoriev I."/>
            <person name="Longcore J.E."/>
            <person name="James T.Y."/>
        </authorList>
    </citation>
    <scope>NUCLEOTIDE SEQUENCE</scope>
    <source>
        <strain evidence="5">JEL0318</strain>
    </source>
</reference>
<dbReference type="Gene3D" id="3.40.50.2300">
    <property type="match status" value="1"/>
</dbReference>
<evidence type="ECO:0000313" key="6">
    <source>
        <dbReference type="Proteomes" id="UP001212841"/>
    </source>
</evidence>
<dbReference type="Proteomes" id="UP001212841">
    <property type="component" value="Unassembled WGS sequence"/>
</dbReference>
<gene>
    <name evidence="5" type="primary">EIF2C2_2</name>
    <name evidence="5" type="ORF">HK097_010759</name>
</gene>
<dbReference type="PROSITE" id="PS50821">
    <property type="entry name" value="PAZ"/>
    <property type="match status" value="1"/>
</dbReference>
<feature type="compositionally biased region" description="Polar residues" evidence="2">
    <location>
        <begin position="1"/>
        <end position="16"/>
    </location>
</feature>
<dbReference type="SUPFAM" id="SSF53098">
    <property type="entry name" value="Ribonuclease H-like"/>
    <property type="match status" value="1"/>
</dbReference>
<dbReference type="InterPro" id="IPR003165">
    <property type="entry name" value="Piwi"/>
</dbReference>
<dbReference type="CDD" id="cd02846">
    <property type="entry name" value="PAZ_argonaute_like"/>
    <property type="match status" value="1"/>
</dbReference>
<dbReference type="SMART" id="SM00950">
    <property type="entry name" value="Piwi"/>
    <property type="match status" value="1"/>
</dbReference>
<dbReference type="Gene3D" id="3.30.420.10">
    <property type="entry name" value="Ribonuclease H-like superfamily/Ribonuclease H"/>
    <property type="match status" value="1"/>
</dbReference>
<feature type="region of interest" description="Disordered" evidence="2">
    <location>
        <begin position="728"/>
        <end position="782"/>
    </location>
</feature>
<dbReference type="Pfam" id="PF16487">
    <property type="entry name" value="ArgoMid"/>
    <property type="match status" value="1"/>
</dbReference>
<dbReference type="Gene3D" id="2.170.260.10">
    <property type="entry name" value="paz domain"/>
    <property type="match status" value="1"/>
</dbReference>
<evidence type="ECO:0000259" key="4">
    <source>
        <dbReference type="PROSITE" id="PS50822"/>
    </source>
</evidence>
<comment type="caution">
    <text evidence="5">The sequence shown here is derived from an EMBL/GenBank/DDBJ whole genome shotgun (WGS) entry which is preliminary data.</text>
</comment>
<evidence type="ECO:0000256" key="2">
    <source>
        <dbReference type="SAM" id="MobiDB-lite"/>
    </source>
</evidence>
<dbReference type="SUPFAM" id="SSF101690">
    <property type="entry name" value="PAZ domain"/>
    <property type="match status" value="1"/>
</dbReference>
<dbReference type="Pfam" id="PF02171">
    <property type="entry name" value="Piwi"/>
    <property type="match status" value="1"/>
</dbReference>
<dbReference type="Pfam" id="PF08699">
    <property type="entry name" value="ArgoL1"/>
    <property type="match status" value="1"/>
</dbReference>
<evidence type="ECO:0000256" key="1">
    <source>
        <dbReference type="RuleBase" id="RU361178"/>
    </source>
</evidence>
<accession>A0AAD5SF36</accession>
<evidence type="ECO:0000313" key="5">
    <source>
        <dbReference type="EMBL" id="KAJ3048225.1"/>
    </source>
</evidence>
<feature type="domain" description="Piwi" evidence="4">
    <location>
        <begin position="529"/>
        <end position="870"/>
    </location>
</feature>
<dbReference type="InterPro" id="IPR014811">
    <property type="entry name" value="ArgoL1"/>
</dbReference>
<dbReference type="InterPro" id="IPR036085">
    <property type="entry name" value="PAZ_dom_sf"/>
</dbReference>
<organism evidence="5 6">
    <name type="scientific">Rhizophlyctis rosea</name>
    <dbReference type="NCBI Taxonomy" id="64517"/>
    <lineage>
        <taxon>Eukaryota</taxon>
        <taxon>Fungi</taxon>
        <taxon>Fungi incertae sedis</taxon>
        <taxon>Chytridiomycota</taxon>
        <taxon>Chytridiomycota incertae sedis</taxon>
        <taxon>Chytridiomycetes</taxon>
        <taxon>Rhizophlyctidales</taxon>
        <taxon>Rhizophlyctidaceae</taxon>
        <taxon>Rhizophlyctis</taxon>
    </lineage>
</organism>
<dbReference type="SMART" id="SM01163">
    <property type="entry name" value="DUF1785"/>
    <property type="match status" value="1"/>
</dbReference>
<dbReference type="InterPro" id="IPR032473">
    <property type="entry name" value="Argonaute_Mid_dom"/>
</dbReference>
<dbReference type="Pfam" id="PF02170">
    <property type="entry name" value="PAZ"/>
    <property type="match status" value="1"/>
</dbReference>
<dbReference type="EMBL" id="JADGJD010000827">
    <property type="protein sequence ID" value="KAJ3048225.1"/>
    <property type="molecule type" value="Genomic_DNA"/>
</dbReference>
<dbReference type="InterPro" id="IPR003100">
    <property type="entry name" value="PAZ_dom"/>
</dbReference>
<dbReference type="GO" id="GO:0003743">
    <property type="term" value="F:translation initiation factor activity"/>
    <property type="evidence" value="ECO:0007669"/>
    <property type="project" value="UniProtKB-KW"/>
</dbReference>
<comment type="similarity">
    <text evidence="1">Belongs to the argonaute family.</text>
</comment>
<dbReference type="InterPro" id="IPR012337">
    <property type="entry name" value="RNaseH-like_sf"/>
</dbReference>
<feature type="compositionally biased region" description="Gly residues" evidence="2">
    <location>
        <begin position="735"/>
        <end position="778"/>
    </location>
</feature>
<keyword evidence="6" id="KW-1185">Reference proteome</keyword>
<dbReference type="CDD" id="cd04657">
    <property type="entry name" value="Piwi_ago-like"/>
    <property type="match status" value="1"/>
</dbReference>
<name>A0AAD5SF36_9FUNG</name>
<dbReference type="SMART" id="SM00949">
    <property type="entry name" value="PAZ"/>
    <property type="match status" value="1"/>
</dbReference>
<keyword evidence="5" id="KW-0396">Initiation factor</keyword>
<dbReference type="InterPro" id="IPR045246">
    <property type="entry name" value="Piwi_ago-like"/>
</dbReference>
<dbReference type="PROSITE" id="PS50822">
    <property type="entry name" value="PIWI"/>
    <property type="match status" value="1"/>
</dbReference>
<proteinExistence type="inferred from homology"/>
<dbReference type="GO" id="GO:0003723">
    <property type="term" value="F:RNA binding"/>
    <property type="evidence" value="ECO:0007669"/>
    <property type="project" value="InterPro"/>
</dbReference>
<keyword evidence="5" id="KW-0648">Protein biosynthesis</keyword>
<dbReference type="InterPro" id="IPR032474">
    <property type="entry name" value="Argonaute_N"/>
</dbReference>